<evidence type="ECO:0000256" key="4">
    <source>
        <dbReference type="ARBA" id="ARBA00022448"/>
    </source>
</evidence>
<sequence>METLESLRRQINSTRRLRSVVRTMKVLSLTSIRQCERAVEALEAYDETVQLGLRAAVRRRHRLPVLRESSSSRPQPVAIIVIGSTWGMCGRFNEQLAERVAREMDDLHQQQVTLLALGDYVSGPLERHGVVPDAHGATPESVEGITRRVEELLLRVEAWRREDGIDRLLLFYNDPASGSMYDANVRQLLPIDVAWLRGLREQAWPTKMLPNFRTEWESLFSALVREYLFVSLHRSFAESLASEHSSRLAAMQRAETNVDERLQSLNARFHRQRQTAVTAEVLDIMGGFEALQTPGDR</sequence>
<dbReference type="SUPFAM" id="SSF52943">
    <property type="entry name" value="ATP synthase (F1-ATPase), gamma subunit"/>
    <property type="match status" value="1"/>
</dbReference>
<comment type="caution">
    <text evidence="10">The sequence shown here is derived from an EMBL/GenBank/DDBJ whole genome shotgun (WGS) entry which is preliminary data.</text>
</comment>
<protein>
    <submittedName>
        <fullName evidence="10">F0F1 ATP synthase subunit gamma</fullName>
    </submittedName>
</protein>
<evidence type="ECO:0000256" key="8">
    <source>
        <dbReference type="ARBA" id="ARBA00023196"/>
    </source>
</evidence>
<comment type="function">
    <text evidence="1">Produces ATP from ADP in the presence of a proton gradient across the membrane. The gamma chain is believed to be important in regulating ATPase activity and the flow of protons through the CF(0) complex.</text>
</comment>
<evidence type="ECO:0000256" key="7">
    <source>
        <dbReference type="ARBA" id="ARBA00023136"/>
    </source>
</evidence>
<accession>A0A2A8D1N3</accession>
<evidence type="ECO:0000313" key="10">
    <source>
        <dbReference type="EMBL" id="PEN14872.1"/>
    </source>
</evidence>
<dbReference type="CDD" id="cd12151">
    <property type="entry name" value="F1-ATPase_gamma"/>
    <property type="match status" value="1"/>
</dbReference>
<dbReference type="GO" id="GO:0046933">
    <property type="term" value="F:proton-transporting ATP synthase activity, rotational mechanism"/>
    <property type="evidence" value="ECO:0007669"/>
    <property type="project" value="InterPro"/>
</dbReference>
<dbReference type="InterPro" id="IPR017709">
    <property type="entry name" value="Alt_ATP_synth_F1_gsu"/>
</dbReference>
<keyword evidence="9" id="KW-0066">ATP synthesis</keyword>
<dbReference type="GO" id="GO:0045259">
    <property type="term" value="C:proton-transporting ATP synthase complex"/>
    <property type="evidence" value="ECO:0007669"/>
    <property type="project" value="UniProtKB-KW"/>
</dbReference>
<dbReference type="OrthoDB" id="9812769at2"/>
<evidence type="ECO:0000256" key="2">
    <source>
        <dbReference type="ARBA" id="ARBA00004170"/>
    </source>
</evidence>
<comment type="similarity">
    <text evidence="3">Belongs to the ATPase gamma chain family.</text>
</comment>
<keyword evidence="8" id="KW-0139">CF(1)</keyword>
<keyword evidence="11" id="KW-1185">Reference proteome</keyword>
<dbReference type="Gene3D" id="3.40.1380.10">
    <property type="match status" value="1"/>
</dbReference>
<comment type="subcellular location">
    <subcellularLocation>
        <location evidence="2">Membrane</location>
        <topology evidence="2">Peripheral membrane protein</topology>
    </subcellularLocation>
</comment>
<evidence type="ECO:0000256" key="1">
    <source>
        <dbReference type="ARBA" id="ARBA00003456"/>
    </source>
</evidence>
<dbReference type="InterPro" id="IPR035968">
    <property type="entry name" value="ATP_synth_F1_ATPase_gsu"/>
</dbReference>
<name>A0A2A8D1N3_9BACT</name>
<dbReference type="EMBL" id="PDEQ01000001">
    <property type="protein sequence ID" value="PEN14872.1"/>
    <property type="molecule type" value="Genomic_DNA"/>
</dbReference>
<dbReference type="PRINTS" id="PR00126">
    <property type="entry name" value="ATPASEGAMMA"/>
</dbReference>
<evidence type="ECO:0000313" key="11">
    <source>
        <dbReference type="Proteomes" id="UP000220102"/>
    </source>
</evidence>
<organism evidence="10 11">
    <name type="scientific">Longibacter salinarum</name>
    <dbReference type="NCBI Taxonomy" id="1850348"/>
    <lineage>
        <taxon>Bacteria</taxon>
        <taxon>Pseudomonadati</taxon>
        <taxon>Rhodothermota</taxon>
        <taxon>Rhodothermia</taxon>
        <taxon>Rhodothermales</taxon>
        <taxon>Salisaetaceae</taxon>
        <taxon>Longibacter</taxon>
    </lineage>
</organism>
<dbReference type="InterPro" id="IPR000131">
    <property type="entry name" value="ATP_synth_F1_gsu"/>
</dbReference>
<proteinExistence type="inferred from homology"/>
<dbReference type="Gene3D" id="1.10.287.80">
    <property type="entry name" value="ATP synthase, gamma subunit, helix hairpin domain"/>
    <property type="match status" value="1"/>
</dbReference>
<keyword evidence="4" id="KW-0813">Transport</keyword>
<evidence type="ECO:0000256" key="9">
    <source>
        <dbReference type="ARBA" id="ARBA00023310"/>
    </source>
</evidence>
<reference evidence="10 11" key="1">
    <citation type="submission" date="2017-10" db="EMBL/GenBank/DDBJ databases">
        <title>Draft genome of Longibacter Salinarum.</title>
        <authorList>
            <person name="Goh K.M."/>
            <person name="Shamsir M.S."/>
            <person name="Lim S.W."/>
        </authorList>
    </citation>
    <scope>NUCLEOTIDE SEQUENCE [LARGE SCALE GENOMIC DNA]</scope>
    <source>
        <strain evidence="10 11">KCTC 52045</strain>
    </source>
</reference>
<gene>
    <name evidence="10" type="ORF">CRI94_00835</name>
</gene>
<dbReference type="RefSeq" id="WP_098073770.1">
    <property type="nucleotide sequence ID" value="NZ_PDEQ01000001.1"/>
</dbReference>
<dbReference type="PANTHER" id="PTHR11693">
    <property type="entry name" value="ATP SYNTHASE GAMMA CHAIN"/>
    <property type="match status" value="1"/>
</dbReference>
<dbReference type="AlphaFoldDB" id="A0A2A8D1N3"/>
<evidence type="ECO:0000256" key="6">
    <source>
        <dbReference type="ARBA" id="ARBA00023065"/>
    </source>
</evidence>
<keyword evidence="6" id="KW-0406">Ion transport</keyword>
<dbReference type="Pfam" id="PF00231">
    <property type="entry name" value="ATP-synt"/>
    <property type="match status" value="1"/>
</dbReference>
<dbReference type="PANTHER" id="PTHR11693:SF22">
    <property type="entry name" value="ATP SYNTHASE SUBUNIT GAMMA, MITOCHONDRIAL"/>
    <property type="match status" value="1"/>
</dbReference>
<dbReference type="Proteomes" id="UP000220102">
    <property type="component" value="Unassembled WGS sequence"/>
</dbReference>
<dbReference type="NCBIfam" id="TIGR03323">
    <property type="entry name" value="alt_F1F0_F1_gam"/>
    <property type="match status" value="1"/>
</dbReference>
<evidence type="ECO:0000256" key="3">
    <source>
        <dbReference type="ARBA" id="ARBA00007681"/>
    </source>
</evidence>
<evidence type="ECO:0000256" key="5">
    <source>
        <dbReference type="ARBA" id="ARBA00022781"/>
    </source>
</evidence>
<keyword evidence="7" id="KW-0472">Membrane</keyword>
<keyword evidence="5" id="KW-0375">Hydrogen ion transport</keyword>